<dbReference type="AlphaFoldDB" id="A0A0B6TDT0"/>
<keyword evidence="2" id="KW-1185">Reference proteome</keyword>
<evidence type="ECO:0000313" key="2">
    <source>
        <dbReference type="Proteomes" id="UP000031928"/>
    </source>
</evidence>
<dbReference type="RefSeq" id="WP_042620782.1">
    <property type="nucleotide sequence ID" value="NZ_CP007790.1"/>
</dbReference>
<reference evidence="1 2" key="1">
    <citation type="submission" date="2014-05" db="EMBL/GenBank/DDBJ databases">
        <title>Complete genome sequence of Corynebacterium marinum DSM 44953.</title>
        <authorList>
            <person name="Schaffert L."/>
            <person name="Albersmeier A."/>
            <person name="Kalinowski J."/>
            <person name="Ruckert C."/>
        </authorList>
    </citation>
    <scope>NUCLEOTIDE SEQUENCE [LARGE SCALE GENOMIC DNA]</scope>
    <source>
        <strain evidence="1 2">DSM 44953</strain>
    </source>
</reference>
<protein>
    <submittedName>
        <fullName evidence="1">Uncharacterized protein</fullName>
    </submittedName>
</protein>
<dbReference type="EMBL" id="CP007790">
    <property type="protein sequence ID" value="AJK68087.1"/>
    <property type="molecule type" value="Genomic_DNA"/>
</dbReference>
<gene>
    <name evidence="1" type="ORF">B840_02295</name>
</gene>
<dbReference type="STRING" id="1224162.B840_02295"/>
<accession>A0A0B6TDT0</accession>
<sequence length="226" mass="23240">MRGATDLSGLDRAGRVDLLRSRMAAIGGGQGAAPQPDMASPDVLPVHPELAKVLPGGGLERRAMTEVSDCPALIVELIGQVTARGGHVGVVGWPELSLADVVESGRLDNVITVPDPGTDPLGIVGILVEGLDLVVARWAAPLELSPVRARPLLARLRGGVAALVLVGARTPSPAVRIDAGVTTFRGIGEGTGRIRSVDIAVRVRAKGRPPESATVTVGRRAGLRAV</sequence>
<dbReference type="HOGENOM" id="CLU_074514_1_0_11"/>
<evidence type="ECO:0000313" key="1">
    <source>
        <dbReference type="EMBL" id="AJK68087.1"/>
    </source>
</evidence>
<name>A0A0B6TDT0_9CORY</name>
<dbReference type="KEGG" id="cmq:B840_02295"/>
<dbReference type="Proteomes" id="UP000031928">
    <property type="component" value="Chromosome"/>
</dbReference>
<proteinExistence type="predicted"/>
<organism evidence="1 2">
    <name type="scientific">Corynebacterium marinum DSM 44953</name>
    <dbReference type="NCBI Taxonomy" id="1224162"/>
    <lineage>
        <taxon>Bacteria</taxon>
        <taxon>Bacillati</taxon>
        <taxon>Actinomycetota</taxon>
        <taxon>Actinomycetes</taxon>
        <taxon>Mycobacteriales</taxon>
        <taxon>Corynebacteriaceae</taxon>
        <taxon>Corynebacterium</taxon>
    </lineage>
</organism>